<dbReference type="Pfam" id="PF20073">
    <property type="entry name" value="DUF6469"/>
    <property type="match status" value="1"/>
</dbReference>
<dbReference type="GO" id="GO:0004386">
    <property type="term" value="F:helicase activity"/>
    <property type="evidence" value="ECO:0007669"/>
    <property type="project" value="UniProtKB-KW"/>
</dbReference>
<name>B9SBX0_RICCO</name>
<dbReference type="CDD" id="cd18808">
    <property type="entry name" value="SF1_C_Upf1"/>
    <property type="match status" value="1"/>
</dbReference>
<dbReference type="AlphaFoldDB" id="B9SBX0"/>
<keyword evidence="1" id="KW-0547">Nucleotide-binding</keyword>
<dbReference type="GO" id="GO:0003723">
    <property type="term" value="F:RNA binding"/>
    <property type="evidence" value="ECO:0000318"/>
    <property type="project" value="GO_Central"/>
</dbReference>
<dbReference type="GO" id="GO:0005524">
    <property type="term" value="F:ATP binding"/>
    <property type="evidence" value="ECO:0007669"/>
    <property type="project" value="UniProtKB-KW"/>
</dbReference>
<dbReference type="eggNOG" id="KOG1801">
    <property type="taxonomic scope" value="Eukaryota"/>
</dbReference>
<keyword evidence="2" id="KW-0378">Hydrolase</keyword>
<dbReference type="InterPro" id="IPR047187">
    <property type="entry name" value="SF1_C_Upf1"/>
</dbReference>
<dbReference type="GO" id="GO:0016787">
    <property type="term" value="F:hydrolase activity"/>
    <property type="evidence" value="ECO:0007669"/>
    <property type="project" value="UniProtKB-KW"/>
</dbReference>
<dbReference type="GO" id="GO:0005694">
    <property type="term" value="C:chromosome"/>
    <property type="evidence" value="ECO:0007669"/>
    <property type="project" value="UniProtKB-ARBA"/>
</dbReference>
<evidence type="ECO:0000256" key="3">
    <source>
        <dbReference type="ARBA" id="ARBA00022806"/>
    </source>
</evidence>
<evidence type="ECO:0000256" key="1">
    <source>
        <dbReference type="ARBA" id="ARBA00022741"/>
    </source>
</evidence>
<feature type="domain" description="DNA2/NAM7 helicase helicase" evidence="5">
    <location>
        <begin position="218"/>
        <end position="299"/>
    </location>
</feature>
<dbReference type="InterPro" id="IPR041679">
    <property type="entry name" value="DNA2/NAM7-like_C"/>
</dbReference>
<evidence type="ECO:0000256" key="4">
    <source>
        <dbReference type="ARBA" id="ARBA00022840"/>
    </source>
</evidence>
<dbReference type="PANTHER" id="PTHR10887">
    <property type="entry name" value="DNA2/NAM7 HELICASE FAMILY"/>
    <property type="match status" value="1"/>
</dbReference>
<feature type="domain" description="DUF6469" evidence="7">
    <location>
        <begin position="85"/>
        <end position="206"/>
    </location>
</feature>
<dbReference type="InterPro" id="IPR045529">
    <property type="entry name" value="DUF6469"/>
</dbReference>
<dbReference type="InterPro" id="IPR027417">
    <property type="entry name" value="P-loop_NTPase"/>
</dbReference>
<evidence type="ECO:0000313" key="8">
    <source>
        <dbReference type="EMBL" id="EEF38948.1"/>
    </source>
</evidence>
<dbReference type="PANTHER" id="PTHR10887:SF515">
    <property type="entry name" value="P-LOOP CONTAINING NUCLEOSIDE TRIPHOSPHATE HYDROLASES SUPERFAMILY PROTEIN"/>
    <property type="match status" value="1"/>
</dbReference>
<organism evidence="8 9">
    <name type="scientific">Ricinus communis</name>
    <name type="common">Castor bean</name>
    <dbReference type="NCBI Taxonomy" id="3988"/>
    <lineage>
        <taxon>Eukaryota</taxon>
        <taxon>Viridiplantae</taxon>
        <taxon>Streptophyta</taxon>
        <taxon>Embryophyta</taxon>
        <taxon>Tracheophyta</taxon>
        <taxon>Spermatophyta</taxon>
        <taxon>Magnoliopsida</taxon>
        <taxon>eudicotyledons</taxon>
        <taxon>Gunneridae</taxon>
        <taxon>Pentapetalae</taxon>
        <taxon>rosids</taxon>
        <taxon>fabids</taxon>
        <taxon>Malpighiales</taxon>
        <taxon>Euphorbiaceae</taxon>
        <taxon>Acalyphoideae</taxon>
        <taxon>Acalypheae</taxon>
        <taxon>Ricinus</taxon>
    </lineage>
</organism>
<keyword evidence="9" id="KW-1185">Reference proteome</keyword>
<dbReference type="STRING" id="3988.B9SBX0"/>
<dbReference type="FunFam" id="3.40.50.300:FF:000326">
    <property type="entry name" value="P-loop containing nucleoside triphosphate hydrolase"/>
    <property type="match status" value="1"/>
</dbReference>
<dbReference type="SUPFAM" id="SSF52540">
    <property type="entry name" value="P-loop containing nucleoside triphosphate hydrolases"/>
    <property type="match status" value="1"/>
</dbReference>
<dbReference type="Gene3D" id="3.40.50.300">
    <property type="entry name" value="P-loop containing nucleotide triphosphate hydrolases"/>
    <property type="match status" value="2"/>
</dbReference>
<sequence length="675" mass="76434">MECECSRTTQRVAMKESLIDEIYSWSFDEILDQELFKDKVEKIPDTFQQVEEYSGSFVYPLLEETRAELASSLDNISRARYAQVLGTSKQGGTSLYDIKVDYWRNRLGIHRKDYYQTLPGDILVFTKAKPETISDLRWHGRAWAAKLKESDGYDDDNANATCLRVKGFRGDDHVSFSLGKKLFVVFLMNVRTHERIWKSLRFNGNLTVIKQILSSSMQLNESQRKVIVDILCKLQCNHRSSVELIWGPPGTGKPKTLSILLYILLRIKYRTLICAATDTAVQRVASRVVKLVKNSSSCSLGSILYFGDNGVAKVDTDIVEIYLNHQVKSLDSCLRTASLVFCTASSSSMLLSGLEPLNLLIIDEATQLRECESFIPLQLQGFKHAVLIGDNCQLAATVTSNVSARAGFGRSLFERLTSFGCSKHTLNKQYRTHPLISSFPNFKFYANQIWDAPYVRNKSFLKCFLPDPVFGPYSFINISCGNEELDSLRCSFKNMAELATMMKIVQILFKEWSKSKQKLSVGIISFYTAQFVAINEKVGRRYENLEGFSLKVDTIGGFQGGEEDVIILSTVRTSADGSSEFISNLQRINVALTRARTLADSSTVWKSIIQEAKDCKCFYNAEEDKELVDVVLQTAHFSKIICKVEVFLNEEVSYQFITEAFLRLEAEEKECKLIL</sequence>
<evidence type="ECO:0000256" key="2">
    <source>
        <dbReference type="ARBA" id="ARBA00022801"/>
    </source>
</evidence>
<keyword evidence="4" id="KW-0067">ATP-binding</keyword>
<reference evidence="9" key="1">
    <citation type="journal article" date="2010" name="Nat. Biotechnol.">
        <title>Draft genome sequence of the oilseed species Ricinus communis.</title>
        <authorList>
            <person name="Chan A.P."/>
            <person name="Crabtree J."/>
            <person name="Zhao Q."/>
            <person name="Lorenzi H."/>
            <person name="Orvis J."/>
            <person name="Puiu D."/>
            <person name="Melake-Berhan A."/>
            <person name="Jones K.M."/>
            <person name="Redman J."/>
            <person name="Chen G."/>
            <person name="Cahoon E.B."/>
            <person name="Gedil M."/>
            <person name="Stanke M."/>
            <person name="Haas B.J."/>
            <person name="Wortman J.R."/>
            <person name="Fraser-Liggett C.M."/>
            <person name="Ravel J."/>
            <person name="Rabinowicz P.D."/>
        </authorList>
    </citation>
    <scope>NUCLEOTIDE SEQUENCE [LARGE SCALE GENOMIC DNA]</scope>
    <source>
        <strain evidence="9">cv. Hale</strain>
    </source>
</reference>
<proteinExistence type="predicted"/>
<dbReference type="InterPro" id="IPR045055">
    <property type="entry name" value="DNA2/NAM7-like"/>
</dbReference>
<protein>
    <submittedName>
        <fullName evidence="8">Uncharacterized protein</fullName>
    </submittedName>
</protein>
<feature type="domain" description="DNA2/NAM7 helicase-like C-terminal" evidence="6">
    <location>
        <begin position="409"/>
        <end position="597"/>
    </location>
</feature>
<dbReference type="Proteomes" id="UP000008311">
    <property type="component" value="Unassembled WGS sequence"/>
</dbReference>
<evidence type="ECO:0000259" key="7">
    <source>
        <dbReference type="Pfam" id="PF20073"/>
    </source>
</evidence>
<evidence type="ECO:0000259" key="6">
    <source>
        <dbReference type="Pfam" id="PF13087"/>
    </source>
</evidence>
<dbReference type="Pfam" id="PF13087">
    <property type="entry name" value="AAA_12"/>
    <property type="match status" value="1"/>
</dbReference>
<dbReference type="InParanoid" id="B9SBX0"/>
<dbReference type="InterPro" id="IPR041677">
    <property type="entry name" value="DNA2/NAM7_AAA_11"/>
</dbReference>
<dbReference type="EMBL" id="EQ973917">
    <property type="protein sequence ID" value="EEF38948.1"/>
    <property type="molecule type" value="Genomic_DNA"/>
</dbReference>
<gene>
    <name evidence="8" type="ORF">RCOM_1045400</name>
</gene>
<dbReference type="Pfam" id="PF13086">
    <property type="entry name" value="AAA_11"/>
    <property type="match status" value="2"/>
</dbReference>
<keyword evidence="3" id="KW-0347">Helicase</keyword>
<accession>B9SBX0</accession>
<evidence type="ECO:0000313" key="9">
    <source>
        <dbReference type="Proteomes" id="UP000008311"/>
    </source>
</evidence>
<feature type="domain" description="DNA2/NAM7 helicase helicase" evidence="5">
    <location>
        <begin position="326"/>
        <end position="400"/>
    </location>
</feature>
<evidence type="ECO:0000259" key="5">
    <source>
        <dbReference type="Pfam" id="PF13086"/>
    </source>
</evidence>